<dbReference type="Proteomes" id="UP000249725">
    <property type="component" value="Unassembled WGS sequence"/>
</dbReference>
<dbReference type="SUPFAM" id="SSF53474">
    <property type="entry name" value="alpha/beta-Hydrolases"/>
    <property type="match status" value="1"/>
</dbReference>
<comment type="caution">
    <text evidence="2">The sequence shown here is derived from an EMBL/GenBank/DDBJ whole genome shotgun (WGS) entry which is preliminary data.</text>
</comment>
<dbReference type="InterPro" id="IPR050266">
    <property type="entry name" value="AB_hydrolase_sf"/>
</dbReference>
<reference evidence="3" key="1">
    <citation type="submission" date="2018-05" db="EMBL/GenBank/DDBJ databases">
        <authorList>
            <person name="Li X."/>
        </authorList>
    </citation>
    <scope>NUCLEOTIDE SEQUENCE [LARGE SCALE GENOMIC DNA]</scope>
    <source>
        <strain evidence="3">YIM 73061</strain>
    </source>
</reference>
<accession>A0A328AEA7</accession>
<protein>
    <submittedName>
        <fullName evidence="2">Alpha/beta hydrolase</fullName>
    </submittedName>
</protein>
<evidence type="ECO:0000313" key="3">
    <source>
        <dbReference type="Proteomes" id="UP000249725"/>
    </source>
</evidence>
<feature type="domain" description="AB hydrolase-1" evidence="1">
    <location>
        <begin position="33"/>
        <end position="269"/>
    </location>
</feature>
<organism evidence="2 3">
    <name type="scientific">Phenylobacterium deserti</name>
    <dbReference type="NCBI Taxonomy" id="1914756"/>
    <lineage>
        <taxon>Bacteria</taxon>
        <taxon>Pseudomonadati</taxon>
        <taxon>Pseudomonadota</taxon>
        <taxon>Alphaproteobacteria</taxon>
        <taxon>Caulobacterales</taxon>
        <taxon>Caulobacteraceae</taxon>
        <taxon>Phenylobacterium</taxon>
    </lineage>
</organism>
<dbReference type="InterPro" id="IPR000073">
    <property type="entry name" value="AB_hydrolase_1"/>
</dbReference>
<proteinExistence type="predicted"/>
<dbReference type="GO" id="GO:0047372">
    <property type="term" value="F:monoacylglycerol lipase activity"/>
    <property type="evidence" value="ECO:0007669"/>
    <property type="project" value="TreeGrafter"/>
</dbReference>
<dbReference type="GO" id="GO:0016020">
    <property type="term" value="C:membrane"/>
    <property type="evidence" value="ECO:0007669"/>
    <property type="project" value="TreeGrafter"/>
</dbReference>
<sequence length="287" mass="30816">MTGLCDARSAPNEFVEINGRRLAYRSVGEGRPILLCVRFRGNMDSWDPAFLDGLAAEGFRAIVFDYSGLGLSSGVPTYDPSEMVRDPLDLIEALQLKEVVIAGWSLGGLVAQIVVASKPGQVTHAVLIGCGPPGPLVKTAEQLFYDTAGIEVYGLEEEEILFFEPKSARSRAAAQASVARIASRTEARSRPVPIAFARAKLGSGPRNPSFPADHVLEALKTTDLPILHIGGDHDIIFPVENWYALNGQLPTVQLLTYPSAGHGPQHEHPEASAAHIAAFVRSTRSAI</sequence>
<dbReference type="PANTHER" id="PTHR43798:SF5">
    <property type="entry name" value="MONOACYLGLYCEROL LIPASE ABHD6"/>
    <property type="match status" value="1"/>
</dbReference>
<keyword evidence="2" id="KW-0378">Hydrolase</keyword>
<dbReference type="AlphaFoldDB" id="A0A328AEA7"/>
<dbReference type="PANTHER" id="PTHR43798">
    <property type="entry name" value="MONOACYLGLYCEROL LIPASE"/>
    <property type="match status" value="1"/>
</dbReference>
<name>A0A328AEA7_9CAUL</name>
<dbReference type="PRINTS" id="PR00111">
    <property type="entry name" value="ABHYDROLASE"/>
</dbReference>
<evidence type="ECO:0000259" key="1">
    <source>
        <dbReference type="Pfam" id="PF00561"/>
    </source>
</evidence>
<dbReference type="InterPro" id="IPR029058">
    <property type="entry name" value="AB_hydrolase_fold"/>
</dbReference>
<dbReference type="OrthoDB" id="9799612at2"/>
<keyword evidence="3" id="KW-1185">Reference proteome</keyword>
<dbReference type="Pfam" id="PF00561">
    <property type="entry name" value="Abhydrolase_1"/>
    <property type="match status" value="1"/>
</dbReference>
<evidence type="ECO:0000313" key="2">
    <source>
        <dbReference type="EMBL" id="RAK53010.1"/>
    </source>
</evidence>
<gene>
    <name evidence="2" type="ORF">DJ018_10955</name>
</gene>
<dbReference type="EMBL" id="QFYR01000002">
    <property type="protein sequence ID" value="RAK53010.1"/>
    <property type="molecule type" value="Genomic_DNA"/>
</dbReference>
<dbReference type="GO" id="GO:0046464">
    <property type="term" value="P:acylglycerol catabolic process"/>
    <property type="evidence" value="ECO:0007669"/>
    <property type="project" value="TreeGrafter"/>
</dbReference>
<dbReference type="Gene3D" id="3.40.50.1820">
    <property type="entry name" value="alpha/beta hydrolase"/>
    <property type="match status" value="1"/>
</dbReference>